<dbReference type="PROSITE" id="PS51688">
    <property type="entry name" value="ICA"/>
    <property type="match status" value="1"/>
</dbReference>
<dbReference type="Pfam" id="PF13884">
    <property type="entry name" value="Peptidase_S74"/>
    <property type="match status" value="1"/>
</dbReference>
<comment type="caution">
    <text evidence="3">The sequence shown here is derived from an EMBL/GenBank/DDBJ whole genome shotgun (WGS) entry which is preliminary data.</text>
</comment>
<evidence type="ECO:0000259" key="2">
    <source>
        <dbReference type="PROSITE" id="PS51688"/>
    </source>
</evidence>
<dbReference type="EMBL" id="JBHPEI010000095">
    <property type="protein sequence ID" value="MFC1800239.1"/>
    <property type="molecule type" value="Genomic_DNA"/>
</dbReference>
<organism evidence="3 4">
    <name type="scientific">Eiseniibacteriota bacterium</name>
    <dbReference type="NCBI Taxonomy" id="2212470"/>
    <lineage>
        <taxon>Bacteria</taxon>
        <taxon>Candidatus Eiseniibacteriota</taxon>
    </lineage>
</organism>
<accession>A0ABV6YQS3</accession>
<proteinExistence type="predicted"/>
<sequence>GNNNTDGSRNVFLGTRSGNNNVVGNDNVFLGYRAGYYETGSDKLYISNGQYDADVLIYGDFASKEVGINTLDPTSELEIYNDADDFVGIYITNPNTGISSSEGIYFKNEDGSVTGIRLQNSDQMSIFNNRPSGYISWSTAGNQRMTIANNGNVGIGTGTPGNMLHVDGTVQIGSAETIADIGAYVLGCDANWYPATDNTRTLGASGYRWTAVWAVDGTINTSDIRLKEGIRDIGYGLSEIMELRPISFTWRDRPEAGERLGLVAQDVQSVMSEVVADEELVVEEGEYGPTFSTKPAENLGIYYNQLVPVLIKAVQEQQGMITEQAERIAELEARIAQIERD</sequence>
<feature type="coiled-coil region" evidence="1">
    <location>
        <begin position="314"/>
        <end position="341"/>
    </location>
</feature>
<keyword evidence="4" id="KW-1185">Reference proteome</keyword>
<evidence type="ECO:0000313" key="4">
    <source>
        <dbReference type="Proteomes" id="UP001594288"/>
    </source>
</evidence>
<reference evidence="3 4" key="1">
    <citation type="submission" date="2024-09" db="EMBL/GenBank/DDBJ databases">
        <authorList>
            <person name="D'Angelo T."/>
        </authorList>
    </citation>
    <scope>NUCLEOTIDE SEQUENCE [LARGE SCALE GENOMIC DNA]</scope>
    <source>
        <strain evidence="3">SAG AM-311-F02</strain>
    </source>
</reference>
<feature type="domain" description="Peptidase S74" evidence="2">
    <location>
        <begin position="222"/>
        <end position="335"/>
    </location>
</feature>
<gene>
    <name evidence="3" type="ORF">ACFL2Z_04965</name>
</gene>
<evidence type="ECO:0000256" key="1">
    <source>
        <dbReference type="SAM" id="Coils"/>
    </source>
</evidence>
<feature type="non-terminal residue" evidence="3">
    <location>
        <position position="1"/>
    </location>
</feature>
<keyword evidence="1" id="KW-0175">Coiled coil</keyword>
<protein>
    <submittedName>
        <fullName evidence="3">Tail fiber domain-containing protein</fullName>
    </submittedName>
</protein>
<dbReference type="InterPro" id="IPR030392">
    <property type="entry name" value="S74_ICA"/>
</dbReference>
<name>A0ABV6YQS3_UNCEI</name>
<dbReference type="Proteomes" id="UP001594288">
    <property type="component" value="Unassembled WGS sequence"/>
</dbReference>
<dbReference type="InterPro" id="IPR044914">
    <property type="entry name" value="Endosialidase_C_dom_sf"/>
</dbReference>
<dbReference type="Gene3D" id="4.10.1090.10">
    <property type="entry name" value="Endosialidase, domain 4"/>
    <property type="match status" value="1"/>
</dbReference>
<evidence type="ECO:0000313" key="3">
    <source>
        <dbReference type="EMBL" id="MFC1800239.1"/>
    </source>
</evidence>